<proteinExistence type="predicted"/>
<reference evidence="3" key="1">
    <citation type="submission" date="2014-04" db="EMBL/GenBank/DDBJ databases">
        <title>Evolutionary Origins and Diversification of the Mycorrhizal Mutualists.</title>
        <authorList>
            <consortium name="DOE Joint Genome Institute"/>
            <consortium name="Mycorrhizal Genomics Consortium"/>
            <person name="Kohler A."/>
            <person name="Kuo A."/>
            <person name="Nagy L.G."/>
            <person name="Floudas D."/>
            <person name="Copeland A."/>
            <person name="Barry K.W."/>
            <person name="Cichocki N."/>
            <person name="Veneault-Fourrey C."/>
            <person name="LaButti K."/>
            <person name="Lindquist E.A."/>
            <person name="Lipzen A."/>
            <person name="Lundell T."/>
            <person name="Morin E."/>
            <person name="Murat C."/>
            <person name="Riley R."/>
            <person name="Ohm R."/>
            <person name="Sun H."/>
            <person name="Tunlid A."/>
            <person name="Henrissat B."/>
            <person name="Grigoriev I.V."/>
            <person name="Hibbett D.S."/>
            <person name="Martin F."/>
        </authorList>
    </citation>
    <scope>NUCLEOTIDE SEQUENCE [LARGE SCALE GENOMIC DNA]</scope>
    <source>
        <strain evidence="3">FD-334 SS-4</strain>
    </source>
</reference>
<dbReference type="AlphaFoldDB" id="A0A0D2PAB5"/>
<protein>
    <submittedName>
        <fullName evidence="2">Uncharacterized protein</fullName>
    </submittedName>
</protein>
<dbReference type="Proteomes" id="UP000054270">
    <property type="component" value="Unassembled WGS sequence"/>
</dbReference>
<organism evidence="2 3">
    <name type="scientific">Hypholoma sublateritium (strain FD-334 SS-4)</name>
    <dbReference type="NCBI Taxonomy" id="945553"/>
    <lineage>
        <taxon>Eukaryota</taxon>
        <taxon>Fungi</taxon>
        <taxon>Dikarya</taxon>
        <taxon>Basidiomycota</taxon>
        <taxon>Agaricomycotina</taxon>
        <taxon>Agaricomycetes</taxon>
        <taxon>Agaricomycetidae</taxon>
        <taxon>Agaricales</taxon>
        <taxon>Agaricineae</taxon>
        <taxon>Strophariaceae</taxon>
        <taxon>Hypholoma</taxon>
    </lineage>
</organism>
<feature type="region of interest" description="Disordered" evidence="1">
    <location>
        <begin position="113"/>
        <end position="153"/>
    </location>
</feature>
<evidence type="ECO:0000313" key="2">
    <source>
        <dbReference type="EMBL" id="KJA25541.1"/>
    </source>
</evidence>
<feature type="region of interest" description="Disordered" evidence="1">
    <location>
        <begin position="1"/>
        <end position="84"/>
    </location>
</feature>
<evidence type="ECO:0000313" key="3">
    <source>
        <dbReference type="Proteomes" id="UP000054270"/>
    </source>
</evidence>
<accession>A0A0D2PAB5</accession>
<gene>
    <name evidence="2" type="ORF">HYPSUDRAFT_199683</name>
</gene>
<dbReference type="EMBL" id="KN817531">
    <property type="protein sequence ID" value="KJA25541.1"/>
    <property type="molecule type" value="Genomic_DNA"/>
</dbReference>
<keyword evidence="3" id="KW-1185">Reference proteome</keyword>
<name>A0A0D2PAB5_HYPSF</name>
<sequence length="153" mass="15863">MGAVVPRAGDASGIAPALMHDAPSAKRTTSGPGFPISDSGEERERGGAPPDPGHSCSLRPRLPGLARERRGKTPALSPHADTPQCACLPAAPSGVEHALLVCSPRLRLHARANRRGGPVRRAPTRRARFSPVGRGQTAPPSRVGALWEGGASR</sequence>
<feature type="compositionally biased region" description="Basic residues" evidence="1">
    <location>
        <begin position="113"/>
        <end position="128"/>
    </location>
</feature>
<evidence type="ECO:0000256" key="1">
    <source>
        <dbReference type="SAM" id="MobiDB-lite"/>
    </source>
</evidence>